<dbReference type="Proteomes" id="UP001499967">
    <property type="component" value="Unassembled WGS sequence"/>
</dbReference>
<dbReference type="Gene3D" id="6.10.30.10">
    <property type="match status" value="1"/>
</dbReference>
<dbReference type="PANTHER" id="PTHR34075:SF5">
    <property type="entry name" value="BLR3430 PROTEIN"/>
    <property type="match status" value="1"/>
</dbReference>
<dbReference type="Pfam" id="PF12172">
    <property type="entry name" value="zf-ChsH2"/>
    <property type="match status" value="1"/>
</dbReference>
<dbReference type="InterPro" id="IPR002878">
    <property type="entry name" value="ChsH2_C"/>
</dbReference>
<feature type="domain" description="ChsH2 C-terminal OB-fold" evidence="1">
    <location>
        <begin position="56"/>
        <end position="118"/>
    </location>
</feature>
<accession>A0ABP4AFC3</accession>
<dbReference type="SUPFAM" id="SSF50249">
    <property type="entry name" value="Nucleic acid-binding proteins"/>
    <property type="match status" value="1"/>
</dbReference>
<dbReference type="RefSeq" id="WP_343941626.1">
    <property type="nucleotide sequence ID" value="NZ_BAAAHP010000075.1"/>
</dbReference>
<evidence type="ECO:0000313" key="4">
    <source>
        <dbReference type="Proteomes" id="UP001499967"/>
    </source>
</evidence>
<dbReference type="Pfam" id="PF01796">
    <property type="entry name" value="OB_ChsH2_C"/>
    <property type="match status" value="1"/>
</dbReference>
<dbReference type="PANTHER" id="PTHR34075">
    <property type="entry name" value="BLR3430 PROTEIN"/>
    <property type="match status" value="1"/>
</dbReference>
<keyword evidence="4" id="KW-1185">Reference proteome</keyword>
<organism evidence="3 4">
    <name type="scientific">Pseudonocardia zijingensis</name>
    <dbReference type="NCBI Taxonomy" id="153376"/>
    <lineage>
        <taxon>Bacteria</taxon>
        <taxon>Bacillati</taxon>
        <taxon>Actinomycetota</taxon>
        <taxon>Actinomycetes</taxon>
        <taxon>Pseudonocardiales</taxon>
        <taxon>Pseudonocardiaceae</taxon>
        <taxon>Pseudonocardia</taxon>
    </lineage>
</organism>
<name>A0ABP4AFC3_9PSEU</name>
<evidence type="ECO:0000259" key="1">
    <source>
        <dbReference type="Pfam" id="PF01796"/>
    </source>
</evidence>
<sequence>MTTSAARETTGNAPADEFATRAEQGELALQRCLRCEEWVWYPRPFCPGCGGRDLEWRQTSGRGTVYSFTVLRRPPRGYGDDAPYVLAYVELDEGPRLLTQLVVTGSEPVRVGLPVTAETGAAEDGSAVVRFRPS</sequence>
<proteinExistence type="predicted"/>
<dbReference type="EMBL" id="BAAAHP010000075">
    <property type="protein sequence ID" value="GAA0935099.1"/>
    <property type="molecule type" value="Genomic_DNA"/>
</dbReference>
<protein>
    <submittedName>
        <fullName evidence="3">OB-fold domain-containing protein</fullName>
    </submittedName>
</protein>
<feature type="domain" description="ChsH2 rubredoxin-like zinc ribbon" evidence="2">
    <location>
        <begin position="22"/>
        <end position="55"/>
    </location>
</feature>
<comment type="caution">
    <text evidence="3">The sequence shown here is derived from an EMBL/GenBank/DDBJ whole genome shotgun (WGS) entry which is preliminary data.</text>
</comment>
<dbReference type="InterPro" id="IPR022002">
    <property type="entry name" value="ChsH2_Znr"/>
</dbReference>
<gene>
    <name evidence="3" type="ORF">GCM10009559_26330</name>
</gene>
<evidence type="ECO:0000313" key="3">
    <source>
        <dbReference type="EMBL" id="GAA0935099.1"/>
    </source>
</evidence>
<dbReference type="InterPro" id="IPR012340">
    <property type="entry name" value="NA-bd_OB-fold"/>
</dbReference>
<evidence type="ECO:0000259" key="2">
    <source>
        <dbReference type="Pfam" id="PF12172"/>
    </source>
</evidence>
<dbReference type="InterPro" id="IPR052513">
    <property type="entry name" value="Thioester_dehydratase-like"/>
</dbReference>
<reference evidence="4" key="1">
    <citation type="journal article" date="2019" name="Int. J. Syst. Evol. Microbiol.">
        <title>The Global Catalogue of Microorganisms (GCM) 10K type strain sequencing project: providing services to taxonomists for standard genome sequencing and annotation.</title>
        <authorList>
            <consortium name="The Broad Institute Genomics Platform"/>
            <consortium name="The Broad Institute Genome Sequencing Center for Infectious Disease"/>
            <person name="Wu L."/>
            <person name="Ma J."/>
        </authorList>
    </citation>
    <scope>NUCLEOTIDE SEQUENCE [LARGE SCALE GENOMIC DNA]</scope>
    <source>
        <strain evidence="4">JCM 11117</strain>
    </source>
</reference>